<evidence type="ECO:0000259" key="2">
    <source>
        <dbReference type="Pfam" id="PF09524"/>
    </source>
</evidence>
<dbReference type="KEGG" id="pacs:FAZ98_31390"/>
<dbReference type="InterPro" id="IPR011741">
    <property type="entry name" value="Phg_2220_C"/>
</dbReference>
<keyword evidence="5" id="KW-1185">Reference proteome</keyword>
<dbReference type="Pfam" id="PF09524">
    <property type="entry name" value="Phg_2220_C"/>
    <property type="match status" value="1"/>
</dbReference>
<dbReference type="RefSeq" id="WP_158957592.1">
    <property type="nucleotide sequence ID" value="NZ_CP046916.1"/>
</dbReference>
<feature type="compositionally biased region" description="Polar residues" evidence="1">
    <location>
        <begin position="107"/>
        <end position="117"/>
    </location>
</feature>
<evidence type="ECO:0000313" key="4">
    <source>
        <dbReference type="EMBL" id="QGZ66388.1"/>
    </source>
</evidence>
<dbReference type="Proteomes" id="UP000433577">
    <property type="component" value="Chromosome 4"/>
</dbReference>
<accession>A0A7Z2GR16</accession>
<dbReference type="KEGG" id="pacs:FAZ98_31885"/>
<dbReference type="AlphaFoldDB" id="A0A7Z2GR16"/>
<dbReference type="OrthoDB" id="8904137at2"/>
<feature type="region of interest" description="Disordered" evidence="1">
    <location>
        <begin position="99"/>
        <end position="162"/>
    </location>
</feature>
<reference evidence="4 5" key="1">
    <citation type="submission" date="2019-12" db="EMBL/GenBank/DDBJ databases">
        <title>Paraburkholderia acidiphila 7Q-K02 sp. nov and Paraburkholderia acidisoli DHF22 sp. nov., two strains isolated from forest soil.</title>
        <authorList>
            <person name="Gao Z."/>
            <person name="Qiu L."/>
        </authorList>
    </citation>
    <scope>NUCLEOTIDE SEQUENCE [LARGE SCALE GENOMIC DNA]</scope>
    <source>
        <strain evidence="4 5">DHF22</strain>
    </source>
</reference>
<feature type="domain" description="Phage conserved hypothetical protein C-terminal" evidence="2">
    <location>
        <begin position="169"/>
        <end position="240"/>
    </location>
</feature>
<evidence type="ECO:0000313" key="3">
    <source>
        <dbReference type="EMBL" id="QGZ66300.1"/>
    </source>
</evidence>
<gene>
    <name evidence="3" type="ORF">FAZ98_31390</name>
    <name evidence="4" type="ORF">FAZ98_31885</name>
</gene>
<dbReference type="NCBIfam" id="TIGR02220">
    <property type="entry name" value="phg_TIGR02220"/>
    <property type="match status" value="1"/>
</dbReference>
<protein>
    <recommendedName>
        <fullName evidence="2">Phage conserved hypothetical protein C-terminal domain-containing protein</fullName>
    </recommendedName>
</protein>
<evidence type="ECO:0000313" key="5">
    <source>
        <dbReference type="Proteomes" id="UP000433577"/>
    </source>
</evidence>
<organism evidence="4 5">
    <name type="scientific">Paraburkholderia acidisoli</name>
    <dbReference type="NCBI Taxonomy" id="2571748"/>
    <lineage>
        <taxon>Bacteria</taxon>
        <taxon>Pseudomonadati</taxon>
        <taxon>Pseudomonadota</taxon>
        <taxon>Betaproteobacteria</taxon>
        <taxon>Burkholderiales</taxon>
        <taxon>Burkholderiaceae</taxon>
        <taxon>Paraburkholderia</taxon>
    </lineage>
</organism>
<evidence type="ECO:0000256" key="1">
    <source>
        <dbReference type="SAM" id="MobiDB-lite"/>
    </source>
</evidence>
<dbReference type="EMBL" id="CP046916">
    <property type="protein sequence ID" value="QGZ66388.1"/>
    <property type="molecule type" value="Genomic_DNA"/>
</dbReference>
<sequence length="259" mass="29071">MDWLRWWHGTVNDPKFGWVARKSGQTVASVIAVWAALLECASNATQCNADATRGNVASFDCNDYDVAFGLDDGSVRKIFDAMVEKNLIVDGRLARWEDRQPKREDSGNPNTGALSSTERSRKHRDEKKRYATDATQMQHDATLGNDRLDKSREDKEKHMSGEPDVAKAILAHLNEKSGRSYKPVESNLKLIRARLKEGATEADCVAVIDAKTDEWLNDEKWSQYLRPETLFNATKFASYVGQLGQSNVVPLFASGEKYL</sequence>
<proteinExistence type="predicted"/>
<name>A0A7Z2GR16_9BURK</name>
<feature type="compositionally biased region" description="Basic and acidic residues" evidence="1">
    <location>
        <begin position="146"/>
        <end position="162"/>
    </location>
</feature>
<dbReference type="EMBL" id="CP046916">
    <property type="protein sequence ID" value="QGZ66300.1"/>
    <property type="molecule type" value="Genomic_DNA"/>
</dbReference>